<gene>
    <name evidence="2" type="ORF">I7I52_03138</name>
</gene>
<evidence type="ECO:0000313" key="3">
    <source>
        <dbReference type="Proteomes" id="UP000670092"/>
    </source>
</evidence>
<protein>
    <submittedName>
        <fullName evidence="2">Uncharacterized protein</fullName>
    </submittedName>
</protein>
<evidence type="ECO:0000313" key="2">
    <source>
        <dbReference type="EMBL" id="KAG5304711.1"/>
    </source>
</evidence>
<comment type="caution">
    <text evidence="2">The sequence shown here is derived from an EMBL/GenBank/DDBJ whole genome shotgun (WGS) entry which is preliminary data.</text>
</comment>
<organism evidence="2 3">
    <name type="scientific">Ajellomyces capsulatus</name>
    <name type="common">Darling's disease fungus</name>
    <name type="synonym">Histoplasma capsulatum</name>
    <dbReference type="NCBI Taxonomy" id="5037"/>
    <lineage>
        <taxon>Eukaryota</taxon>
        <taxon>Fungi</taxon>
        <taxon>Dikarya</taxon>
        <taxon>Ascomycota</taxon>
        <taxon>Pezizomycotina</taxon>
        <taxon>Eurotiomycetes</taxon>
        <taxon>Eurotiomycetidae</taxon>
        <taxon>Onygenales</taxon>
        <taxon>Ajellomycetaceae</taxon>
        <taxon>Histoplasma</taxon>
    </lineage>
</organism>
<keyword evidence="1" id="KW-0812">Transmembrane</keyword>
<reference evidence="2 3" key="1">
    <citation type="submission" date="2021-01" db="EMBL/GenBank/DDBJ databases">
        <title>Chromosome-level genome assembly of a human fungal pathogen reveals clustering of transcriptionally co-regulated genes.</title>
        <authorList>
            <person name="Voorhies M."/>
            <person name="Cohen S."/>
            <person name="Shea T.P."/>
            <person name="Petrus S."/>
            <person name="Munoz J.F."/>
            <person name="Poplawski S."/>
            <person name="Goldman W.E."/>
            <person name="Michael T."/>
            <person name="Cuomo C.A."/>
            <person name="Sil A."/>
            <person name="Beyhan S."/>
        </authorList>
    </citation>
    <scope>NUCLEOTIDE SEQUENCE [LARGE SCALE GENOMIC DNA]</scope>
    <source>
        <strain evidence="2 3">G184AR</strain>
    </source>
</reference>
<dbReference type="VEuPathDB" id="FungiDB:I7I52_03138"/>
<sequence length="81" mass="9270">MLVCVLHLTLFSGFCFPHWLMFLCSFAFYFVSQKAITRTQISPADQVFYAQKITKPCSGSLSLQQARVFLSQDTFHRGKKA</sequence>
<evidence type="ECO:0000256" key="1">
    <source>
        <dbReference type="SAM" id="Phobius"/>
    </source>
</evidence>
<feature type="transmembrane region" description="Helical" evidence="1">
    <location>
        <begin position="6"/>
        <end position="31"/>
    </location>
</feature>
<keyword evidence="1" id="KW-1133">Transmembrane helix</keyword>
<dbReference type="Proteomes" id="UP000670092">
    <property type="component" value="Unassembled WGS sequence"/>
</dbReference>
<dbReference type="AlphaFoldDB" id="A0A8H8D7Q9"/>
<dbReference type="EMBL" id="JAEVHI010000001">
    <property type="protein sequence ID" value="KAG5304711.1"/>
    <property type="molecule type" value="Genomic_DNA"/>
</dbReference>
<keyword evidence="1" id="KW-0472">Membrane</keyword>
<accession>A0A8H8D7Q9</accession>
<name>A0A8H8D7Q9_AJECA</name>
<proteinExistence type="predicted"/>